<keyword evidence="2" id="KW-0547">Nucleotide-binding</keyword>
<dbReference type="InterPro" id="IPR003593">
    <property type="entry name" value="AAA+_ATPase"/>
</dbReference>
<dbReference type="InterPro" id="IPR018368">
    <property type="entry name" value="ClpA/B_CS1"/>
</dbReference>
<dbReference type="GO" id="GO:0005524">
    <property type="term" value="F:ATP binding"/>
    <property type="evidence" value="ECO:0007669"/>
    <property type="project" value="UniProtKB-KW"/>
</dbReference>
<dbReference type="PANTHER" id="PTHR11638">
    <property type="entry name" value="ATP-DEPENDENT CLP PROTEASE"/>
    <property type="match status" value="1"/>
</dbReference>
<keyword evidence="4" id="KW-0143">Chaperone</keyword>
<dbReference type="InterPro" id="IPR050130">
    <property type="entry name" value="ClpA_ClpB"/>
</dbReference>
<feature type="domain" description="AAA+ ATPase" evidence="5">
    <location>
        <begin position="50"/>
        <end position="195"/>
    </location>
</feature>
<dbReference type="SMART" id="SM00382">
    <property type="entry name" value="AAA"/>
    <property type="match status" value="1"/>
</dbReference>
<evidence type="ECO:0000256" key="3">
    <source>
        <dbReference type="ARBA" id="ARBA00022840"/>
    </source>
</evidence>
<gene>
    <name evidence="6" type="ORF">AVDCRST_MAG11-2093</name>
</gene>
<evidence type="ECO:0000256" key="4">
    <source>
        <dbReference type="ARBA" id="ARBA00023186"/>
    </source>
</evidence>
<dbReference type="SUPFAM" id="SSF52540">
    <property type="entry name" value="P-loop containing nucleoside triphosphate hydrolases"/>
    <property type="match status" value="1"/>
</dbReference>
<evidence type="ECO:0000313" key="6">
    <source>
        <dbReference type="EMBL" id="CAA9322912.1"/>
    </source>
</evidence>
<keyword evidence="3" id="KW-0067">ATP-binding</keyword>
<dbReference type="Gene3D" id="3.40.50.300">
    <property type="entry name" value="P-loop containing nucleotide triphosphate hydrolases"/>
    <property type="match status" value="2"/>
</dbReference>
<dbReference type="GO" id="GO:0034605">
    <property type="term" value="P:cellular response to heat"/>
    <property type="evidence" value="ECO:0007669"/>
    <property type="project" value="TreeGrafter"/>
</dbReference>
<evidence type="ECO:0000259" key="5">
    <source>
        <dbReference type="SMART" id="SM00382"/>
    </source>
</evidence>
<dbReference type="InterPro" id="IPR027417">
    <property type="entry name" value="P-loop_NTPase"/>
</dbReference>
<dbReference type="InterPro" id="IPR003959">
    <property type="entry name" value="ATPase_AAA_core"/>
</dbReference>
<dbReference type="EMBL" id="CADCTU010000493">
    <property type="protein sequence ID" value="CAA9322912.1"/>
    <property type="molecule type" value="Genomic_DNA"/>
</dbReference>
<dbReference type="CDD" id="cd00009">
    <property type="entry name" value="AAA"/>
    <property type="match status" value="1"/>
</dbReference>
<dbReference type="Pfam" id="PF17871">
    <property type="entry name" value="AAA_lid_9"/>
    <property type="match status" value="1"/>
</dbReference>
<sequence length="248" mass="27202">MLDDVIRPTGPVLARFTRDLTAEARLGRLDPVRAREAEIGRVLDILLRQGKNNPALVGPAGVGKTAIVEGLAQRVARGAVPLALRDVRILAVDHVSLLAGTTYRGQYEERIQGLVAESTAAPDVVLFIDELHNLIGQGTAMGVPMDAANMLKPALVRGDFRVVGATTDDEYERWVCSDPALERRFQRVTVRELSVEETMDVLRARVTGLERHHNVVITDDALAAALELTDIYVVDRMRPDRAIDALDE</sequence>
<dbReference type="PROSITE" id="PS00870">
    <property type="entry name" value="CLPAB_1"/>
    <property type="match status" value="1"/>
</dbReference>
<reference evidence="6" key="1">
    <citation type="submission" date="2020-02" db="EMBL/GenBank/DDBJ databases">
        <authorList>
            <person name="Meier V. D."/>
        </authorList>
    </citation>
    <scope>NUCLEOTIDE SEQUENCE</scope>
    <source>
        <strain evidence="6">AVDCRST_MAG11</strain>
    </source>
</reference>
<organism evidence="6">
    <name type="scientific">uncultured Gemmatimonadaceae bacterium</name>
    <dbReference type="NCBI Taxonomy" id="246130"/>
    <lineage>
        <taxon>Bacteria</taxon>
        <taxon>Pseudomonadati</taxon>
        <taxon>Gemmatimonadota</taxon>
        <taxon>Gemmatimonadia</taxon>
        <taxon>Gemmatimonadales</taxon>
        <taxon>Gemmatimonadaceae</taxon>
        <taxon>environmental samples</taxon>
    </lineage>
</organism>
<dbReference type="Pfam" id="PF00004">
    <property type="entry name" value="AAA"/>
    <property type="match status" value="1"/>
</dbReference>
<evidence type="ECO:0000256" key="1">
    <source>
        <dbReference type="ARBA" id="ARBA00022737"/>
    </source>
</evidence>
<dbReference type="GO" id="GO:0016887">
    <property type="term" value="F:ATP hydrolysis activity"/>
    <property type="evidence" value="ECO:0007669"/>
    <property type="project" value="InterPro"/>
</dbReference>
<evidence type="ECO:0000256" key="2">
    <source>
        <dbReference type="ARBA" id="ARBA00022741"/>
    </source>
</evidence>
<proteinExistence type="predicted"/>
<keyword evidence="1" id="KW-0677">Repeat</keyword>
<accession>A0A6J4L4S2</accession>
<dbReference type="InterPro" id="IPR041546">
    <property type="entry name" value="ClpA/ClpB_AAA_lid"/>
</dbReference>
<dbReference type="AlphaFoldDB" id="A0A6J4L4S2"/>
<name>A0A6J4L4S2_9BACT</name>
<feature type="non-terminal residue" evidence="6">
    <location>
        <position position="248"/>
    </location>
</feature>
<dbReference type="GO" id="GO:0005737">
    <property type="term" value="C:cytoplasm"/>
    <property type="evidence" value="ECO:0007669"/>
    <property type="project" value="TreeGrafter"/>
</dbReference>
<protein>
    <submittedName>
        <fullName evidence="6">ClpB protein</fullName>
    </submittedName>
</protein>
<dbReference type="PANTHER" id="PTHR11638:SF18">
    <property type="entry name" value="HEAT SHOCK PROTEIN 104"/>
    <property type="match status" value="1"/>
</dbReference>